<sequence>MAWTLNESLAKINNIELGNSNGLNITYNNETDLQTFVNVIRDDATKMGCSKYTTCRYGGNKSGCFTMCITDQPWVLNFMDFSVLASISQM</sequence>
<proteinExistence type="predicted"/>
<reference evidence="1 2" key="1">
    <citation type="submission" date="2014-03" db="EMBL/GenBank/DDBJ databases">
        <title>Draft genome of the hookworm Oesophagostomum dentatum.</title>
        <authorList>
            <person name="Mitreva M."/>
        </authorList>
    </citation>
    <scope>NUCLEOTIDE SEQUENCE [LARGE SCALE GENOMIC DNA]</scope>
    <source>
        <strain evidence="1 2">OD-Hann</strain>
    </source>
</reference>
<dbReference type="AlphaFoldDB" id="A0A0B1RV82"/>
<dbReference type="Proteomes" id="UP000053660">
    <property type="component" value="Unassembled WGS sequence"/>
</dbReference>
<protein>
    <submittedName>
        <fullName evidence="1">Uncharacterized protein</fullName>
    </submittedName>
</protein>
<evidence type="ECO:0000313" key="2">
    <source>
        <dbReference type="Proteomes" id="UP000053660"/>
    </source>
</evidence>
<keyword evidence="2" id="KW-1185">Reference proteome</keyword>
<name>A0A0B1RV82_OESDE</name>
<accession>A0A0B1RV82</accession>
<organism evidence="1 2">
    <name type="scientific">Oesophagostomum dentatum</name>
    <name type="common">Nodular worm</name>
    <dbReference type="NCBI Taxonomy" id="61180"/>
    <lineage>
        <taxon>Eukaryota</taxon>
        <taxon>Metazoa</taxon>
        <taxon>Ecdysozoa</taxon>
        <taxon>Nematoda</taxon>
        <taxon>Chromadorea</taxon>
        <taxon>Rhabditida</taxon>
        <taxon>Rhabditina</taxon>
        <taxon>Rhabditomorpha</taxon>
        <taxon>Strongyloidea</taxon>
        <taxon>Strongylidae</taxon>
        <taxon>Oesophagostomum</taxon>
    </lineage>
</organism>
<gene>
    <name evidence="1" type="ORF">OESDEN_25332</name>
</gene>
<evidence type="ECO:0000313" key="1">
    <source>
        <dbReference type="EMBL" id="KHJ75052.1"/>
    </source>
</evidence>
<dbReference type="EMBL" id="KN613127">
    <property type="protein sequence ID" value="KHJ75052.1"/>
    <property type="molecule type" value="Genomic_DNA"/>
</dbReference>